<keyword evidence="1" id="KW-1133">Transmembrane helix</keyword>
<evidence type="ECO:0000313" key="3">
    <source>
        <dbReference type="Proteomes" id="UP000321306"/>
    </source>
</evidence>
<evidence type="ECO:0000313" key="2">
    <source>
        <dbReference type="EMBL" id="GEM47217.1"/>
    </source>
</evidence>
<dbReference type="EMBL" id="BJXB01000012">
    <property type="protein sequence ID" value="GEM47217.1"/>
    <property type="molecule type" value="Genomic_DNA"/>
</dbReference>
<keyword evidence="1" id="KW-0812">Transmembrane</keyword>
<dbReference type="RefSeq" id="WP_186816035.1">
    <property type="nucleotide sequence ID" value="NZ_BJXB01000012.1"/>
</dbReference>
<dbReference type="AlphaFoldDB" id="A0A511N3Z5"/>
<keyword evidence="1" id="KW-0472">Membrane</keyword>
<accession>A0A511N3Z5</accession>
<dbReference type="Proteomes" id="UP000321306">
    <property type="component" value="Unassembled WGS sequence"/>
</dbReference>
<comment type="caution">
    <text evidence="2">The sequence shown here is derived from an EMBL/GenBank/DDBJ whole genome shotgun (WGS) entry which is preliminary data.</text>
</comment>
<organism evidence="2 3">
    <name type="scientific">Deinococcus cellulosilyticus (strain DSM 18568 / NBRC 106333 / KACC 11606 / 5516J-15)</name>
    <dbReference type="NCBI Taxonomy" id="1223518"/>
    <lineage>
        <taxon>Bacteria</taxon>
        <taxon>Thermotogati</taxon>
        <taxon>Deinococcota</taxon>
        <taxon>Deinococci</taxon>
        <taxon>Deinococcales</taxon>
        <taxon>Deinococcaceae</taxon>
        <taxon>Deinococcus</taxon>
    </lineage>
</organism>
<proteinExistence type="predicted"/>
<sequence length="52" mass="5871">MEERKDQARQTKMIGTALIVLGILVMFFTFTWGAILLIIGLIVFMAARAQEN</sequence>
<name>A0A511N3Z5_DEIC1</name>
<feature type="transmembrane region" description="Helical" evidence="1">
    <location>
        <begin position="14"/>
        <end position="47"/>
    </location>
</feature>
<protein>
    <submittedName>
        <fullName evidence="2">Uncharacterized protein</fullName>
    </submittedName>
</protein>
<evidence type="ECO:0000256" key="1">
    <source>
        <dbReference type="SAM" id="Phobius"/>
    </source>
</evidence>
<reference evidence="2 3" key="1">
    <citation type="submission" date="2019-07" db="EMBL/GenBank/DDBJ databases">
        <title>Whole genome shotgun sequence of Deinococcus cellulosilyticus NBRC 106333.</title>
        <authorList>
            <person name="Hosoyama A."/>
            <person name="Uohara A."/>
            <person name="Ohji S."/>
            <person name="Ichikawa N."/>
        </authorList>
    </citation>
    <scope>NUCLEOTIDE SEQUENCE [LARGE SCALE GENOMIC DNA]</scope>
    <source>
        <strain evidence="2 3">NBRC 106333</strain>
    </source>
</reference>
<keyword evidence="3" id="KW-1185">Reference proteome</keyword>
<gene>
    <name evidence="2" type="ORF">DC3_28520</name>
</gene>